<keyword evidence="4" id="KW-1185">Reference proteome</keyword>
<keyword evidence="1" id="KW-1015">Disulfide bond</keyword>
<dbReference type="AlphaFoldDB" id="A0A672M4B9"/>
<evidence type="ECO:0000313" key="4">
    <source>
        <dbReference type="Proteomes" id="UP000472262"/>
    </source>
</evidence>
<dbReference type="InterPro" id="IPR016186">
    <property type="entry name" value="C-type_lectin-like/link_sf"/>
</dbReference>
<sequence length="267" mass="31334">METFKEKPDKNHCILLPGLLSLTLCKPQEYILYKQLKTWENAQSYCRTHHIDLATVQTDEDWTSLKEAADEQQYSSLAWVGLFNDINGWRWSYNEESLVFESWGLVQPDNYGAGEECVTIAFDGKWFDSYCTSEKYFVCYDENTNRTAKLVLIKTQKSWLDAQKYCRDHYTDLAIVRTQADNDQIIQLLNIFMASVWMGLYRDTWKWSDRANFTSSTQNAVQKLVGSNQNCATINYWRALEDRLCTTTHYFYCNTGRSDLNYCVERL</sequence>
<evidence type="ECO:0000313" key="3">
    <source>
        <dbReference type="Ensembl" id="ENSSGRP00000029939.1"/>
    </source>
</evidence>
<feature type="domain" description="C-type lectin" evidence="2">
    <location>
        <begin position="139"/>
        <end position="254"/>
    </location>
</feature>
<dbReference type="SUPFAM" id="SSF56436">
    <property type="entry name" value="C-type lectin-like"/>
    <property type="match status" value="2"/>
</dbReference>
<evidence type="ECO:0000256" key="1">
    <source>
        <dbReference type="ARBA" id="ARBA00023157"/>
    </source>
</evidence>
<dbReference type="PROSITE" id="PS00615">
    <property type="entry name" value="C_TYPE_LECTIN_1"/>
    <property type="match status" value="1"/>
</dbReference>
<dbReference type="PROSITE" id="PS50041">
    <property type="entry name" value="C_TYPE_LECTIN_2"/>
    <property type="match status" value="2"/>
</dbReference>
<organism evidence="3 4">
    <name type="scientific">Sinocyclocheilus grahami</name>
    <name type="common">Dianchi golden-line fish</name>
    <name type="synonym">Barbus grahami</name>
    <dbReference type="NCBI Taxonomy" id="75366"/>
    <lineage>
        <taxon>Eukaryota</taxon>
        <taxon>Metazoa</taxon>
        <taxon>Chordata</taxon>
        <taxon>Craniata</taxon>
        <taxon>Vertebrata</taxon>
        <taxon>Euteleostomi</taxon>
        <taxon>Actinopterygii</taxon>
        <taxon>Neopterygii</taxon>
        <taxon>Teleostei</taxon>
        <taxon>Ostariophysi</taxon>
        <taxon>Cypriniformes</taxon>
        <taxon>Cyprinidae</taxon>
        <taxon>Cyprininae</taxon>
        <taxon>Sinocyclocheilus</taxon>
    </lineage>
</organism>
<dbReference type="PANTHER" id="PTHR45784">
    <property type="entry name" value="C-TYPE LECTIN DOMAIN FAMILY 20 MEMBER A-RELATED"/>
    <property type="match status" value="1"/>
</dbReference>
<protein>
    <submittedName>
        <fullName evidence="3">Uncharacterized LOC107572834</fullName>
    </submittedName>
</protein>
<dbReference type="Proteomes" id="UP000472262">
    <property type="component" value="Unassembled WGS sequence"/>
</dbReference>
<dbReference type="SMART" id="SM00034">
    <property type="entry name" value="CLECT"/>
    <property type="match status" value="2"/>
</dbReference>
<reference evidence="3" key="1">
    <citation type="submission" date="2025-08" db="UniProtKB">
        <authorList>
            <consortium name="Ensembl"/>
        </authorList>
    </citation>
    <scope>IDENTIFICATION</scope>
</reference>
<evidence type="ECO:0000259" key="2">
    <source>
        <dbReference type="PROSITE" id="PS50041"/>
    </source>
</evidence>
<gene>
    <name evidence="3" type="primary">LOC107572834</name>
</gene>
<dbReference type="CDD" id="cd03602">
    <property type="entry name" value="CLECT_1"/>
    <property type="match status" value="1"/>
</dbReference>
<dbReference type="PANTHER" id="PTHR45784:SF3">
    <property type="entry name" value="C-TYPE LECTIN DOMAIN FAMILY 4 MEMBER K-LIKE-RELATED"/>
    <property type="match status" value="1"/>
</dbReference>
<dbReference type="Pfam" id="PF00059">
    <property type="entry name" value="Lectin_C"/>
    <property type="match status" value="2"/>
</dbReference>
<dbReference type="InterPro" id="IPR018378">
    <property type="entry name" value="C-type_lectin_CS"/>
</dbReference>
<feature type="domain" description="C-type lectin" evidence="2">
    <location>
        <begin position="30"/>
        <end position="140"/>
    </location>
</feature>
<dbReference type="InterPro" id="IPR001304">
    <property type="entry name" value="C-type_lectin-like"/>
</dbReference>
<reference evidence="3" key="2">
    <citation type="submission" date="2025-09" db="UniProtKB">
        <authorList>
            <consortium name="Ensembl"/>
        </authorList>
    </citation>
    <scope>IDENTIFICATION</scope>
</reference>
<dbReference type="Gene3D" id="3.10.100.10">
    <property type="entry name" value="Mannose-Binding Protein A, subunit A"/>
    <property type="match status" value="2"/>
</dbReference>
<dbReference type="InterPro" id="IPR016187">
    <property type="entry name" value="CTDL_fold"/>
</dbReference>
<accession>A0A672M4B9</accession>
<dbReference type="Ensembl" id="ENSSGRT00000032175.1">
    <property type="protein sequence ID" value="ENSSGRP00000029939.1"/>
    <property type="gene ID" value="ENSSGRG00000016970.1"/>
</dbReference>
<proteinExistence type="predicted"/>
<name>A0A672M4B9_SINGR</name>